<reference evidence="6" key="2">
    <citation type="submission" date="2019-10" db="EMBL/GenBank/DDBJ databases">
        <title>A de novo genome assembly of a pear dwarfing rootstock.</title>
        <authorList>
            <person name="Wang F."/>
            <person name="Wang J."/>
            <person name="Li S."/>
            <person name="Zhang Y."/>
            <person name="Fang M."/>
            <person name="Ma L."/>
            <person name="Zhao Y."/>
            <person name="Jiang S."/>
        </authorList>
    </citation>
    <scope>NUCLEOTIDE SEQUENCE [LARGE SCALE GENOMIC DNA]</scope>
</reference>
<dbReference type="AlphaFoldDB" id="A0A5N5I455"/>
<dbReference type="InterPro" id="IPR000863">
    <property type="entry name" value="Sulfotransferase_dom"/>
</dbReference>
<dbReference type="SUPFAM" id="SSF52540">
    <property type="entry name" value="P-loop containing nucleoside triphosphate hydrolases"/>
    <property type="match status" value="1"/>
</dbReference>
<dbReference type="OrthoDB" id="205623at2759"/>
<evidence type="ECO:0000256" key="1">
    <source>
        <dbReference type="ARBA" id="ARBA00005771"/>
    </source>
</evidence>
<comment type="similarity">
    <text evidence="1 3">Belongs to the sulfotransferase 1 family.</text>
</comment>
<evidence type="ECO:0000256" key="3">
    <source>
        <dbReference type="RuleBase" id="RU361155"/>
    </source>
</evidence>
<keyword evidence="6" id="KW-1185">Reference proteome</keyword>
<sequence length="397" mass="44840">MSSASTSQPIVPKTDYIEEKEDGEAYRKIDADICREMLPNLPKEKGWIAEQLVQYKGVWLTPTFALKAAVQLQHHFNLFQTTGSSTSAARGSLPMYFLATLPKSGTTWLRALMFATLNRSLYDATSPHHPLLTTGPHDCFPCLEMDNMLGNHDHSRPVTSLDHDHHDDRDGGDAMIDSYVPPTSTAQLFATHLPYSLFPKSVTTSSSTCGVSKFVYVCRNPKDVFISLWKFGSKVKAVNTGLTPFSLEEAFDLFCRGVCPYGPYWDHVLGFWKASLEMPGQVLFLKYEDLRKEPFANVKRLAEFLGQPFSEEEESKGVVQQIIKLCSFENLSSLEINKTSRTQQYFVKANILVENSDFFRKGQVGDWKNFFTDDMAKRMDQIIDERFSGSGLTFVNP</sequence>
<dbReference type="Gene3D" id="3.40.50.300">
    <property type="entry name" value="P-loop containing nucleotide triphosphate hydrolases"/>
    <property type="match status" value="1"/>
</dbReference>
<evidence type="ECO:0000256" key="2">
    <source>
        <dbReference type="ARBA" id="ARBA00022679"/>
    </source>
</evidence>
<dbReference type="Pfam" id="PF00685">
    <property type="entry name" value="Sulfotransfer_1"/>
    <property type="match status" value="1"/>
</dbReference>
<name>A0A5N5I455_9ROSA</name>
<evidence type="ECO:0000313" key="6">
    <source>
        <dbReference type="Proteomes" id="UP000327157"/>
    </source>
</evidence>
<dbReference type="GO" id="GO:0008146">
    <property type="term" value="F:sulfotransferase activity"/>
    <property type="evidence" value="ECO:0007669"/>
    <property type="project" value="InterPro"/>
</dbReference>
<keyword evidence="2 3" id="KW-0808">Transferase</keyword>
<dbReference type="EMBL" id="SMOL01000120">
    <property type="protein sequence ID" value="KAB2633202.1"/>
    <property type="molecule type" value="Genomic_DNA"/>
</dbReference>
<dbReference type="PANTHER" id="PTHR11783">
    <property type="entry name" value="SULFOTRANSFERASE SULT"/>
    <property type="match status" value="1"/>
</dbReference>
<dbReference type="Proteomes" id="UP000327157">
    <property type="component" value="Chromosome 6"/>
</dbReference>
<protein>
    <recommendedName>
        <fullName evidence="3">Sulfotransferase</fullName>
        <ecNumber evidence="3">2.8.2.-</ecNumber>
    </recommendedName>
</protein>
<reference evidence="5 6" key="1">
    <citation type="submission" date="2019-09" db="EMBL/GenBank/DDBJ databases">
        <authorList>
            <person name="Ou C."/>
        </authorList>
    </citation>
    <scope>NUCLEOTIDE SEQUENCE [LARGE SCALE GENOMIC DNA]</scope>
    <source>
        <strain evidence="5">S2</strain>
        <tissue evidence="5">Leaf</tissue>
    </source>
</reference>
<reference evidence="5 6" key="3">
    <citation type="submission" date="2019-11" db="EMBL/GenBank/DDBJ databases">
        <title>A de novo genome assembly of a pear dwarfing rootstock.</title>
        <authorList>
            <person name="Wang F."/>
            <person name="Wang J."/>
            <person name="Li S."/>
            <person name="Zhang Y."/>
            <person name="Fang M."/>
            <person name="Ma L."/>
            <person name="Zhao Y."/>
            <person name="Jiang S."/>
        </authorList>
    </citation>
    <scope>NUCLEOTIDE SEQUENCE [LARGE SCALE GENOMIC DNA]</scope>
    <source>
        <strain evidence="5">S2</strain>
        <tissue evidence="5">Leaf</tissue>
    </source>
</reference>
<proteinExistence type="inferred from homology"/>
<dbReference type="InterPro" id="IPR027417">
    <property type="entry name" value="P-loop_NTPase"/>
</dbReference>
<gene>
    <name evidence="5" type="ORF">D8674_029449</name>
</gene>
<comment type="caution">
    <text evidence="5">The sequence shown here is derived from an EMBL/GenBank/DDBJ whole genome shotgun (WGS) entry which is preliminary data.</text>
</comment>
<organism evidence="5 6">
    <name type="scientific">Pyrus ussuriensis x Pyrus communis</name>
    <dbReference type="NCBI Taxonomy" id="2448454"/>
    <lineage>
        <taxon>Eukaryota</taxon>
        <taxon>Viridiplantae</taxon>
        <taxon>Streptophyta</taxon>
        <taxon>Embryophyta</taxon>
        <taxon>Tracheophyta</taxon>
        <taxon>Spermatophyta</taxon>
        <taxon>Magnoliopsida</taxon>
        <taxon>eudicotyledons</taxon>
        <taxon>Gunneridae</taxon>
        <taxon>Pentapetalae</taxon>
        <taxon>rosids</taxon>
        <taxon>fabids</taxon>
        <taxon>Rosales</taxon>
        <taxon>Rosaceae</taxon>
        <taxon>Amygdaloideae</taxon>
        <taxon>Maleae</taxon>
        <taxon>Pyrus</taxon>
    </lineage>
</organism>
<dbReference type="EC" id="2.8.2.-" evidence="3"/>
<evidence type="ECO:0000313" key="5">
    <source>
        <dbReference type="EMBL" id="KAB2633202.1"/>
    </source>
</evidence>
<feature type="domain" description="Sulfotransferase" evidence="4">
    <location>
        <begin position="96"/>
        <end position="391"/>
    </location>
</feature>
<evidence type="ECO:0000259" key="4">
    <source>
        <dbReference type="Pfam" id="PF00685"/>
    </source>
</evidence>
<accession>A0A5N5I455</accession>